<proteinExistence type="inferred from homology"/>
<name>A0A9P9KBY5_FUSRE</name>
<dbReference type="PRINTS" id="PR00463">
    <property type="entry name" value="EP450I"/>
</dbReference>
<evidence type="ECO:0000256" key="5">
    <source>
        <dbReference type="PIRSR" id="PIRSR602401-1"/>
    </source>
</evidence>
<evidence type="ECO:0000313" key="9">
    <source>
        <dbReference type="Proteomes" id="UP000720189"/>
    </source>
</evidence>
<evidence type="ECO:0000256" key="1">
    <source>
        <dbReference type="ARBA" id="ARBA00001971"/>
    </source>
</evidence>
<evidence type="ECO:0000256" key="7">
    <source>
        <dbReference type="SAM" id="Phobius"/>
    </source>
</evidence>
<keyword evidence="6" id="KW-0560">Oxidoreductase</keyword>
<keyword evidence="7" id="KW-0472">Membrane</keyword>
<dbReference type="Proteomes" id="UP000720189">
    <property type="component" value="Unassembled WGS sequence"/>
</dbReference>
<evidence type="ECO:0000256" key="2">
    <source>
        <dbReference type="ARBA" id="ARBA00022617"/>
    </source>
</evidence>
<reference evidence="8" key="1">
    <citation type="journal article" date="2021" name="Nat. Commun.">
        <title>Genetic determinants of endophytism in the Arabidopsis root mycobiome.</title>
        <authorList>
            <person name="Mesny F."/>
            <person name="Miyauchi S."/>
            <person name="Thiergart T."/>
            <person name="Pickel B."/>
            <person name="Atanasova L."/>
            <person name="Karlsson M."/>
            <person name="Huettel B."/>
            <person name="Barry K.W."/>
            <person name="Haridas S."/>
            <person name="Chen C."/>
            <person name="Bauer D."/>
            <person name="Andreopoulos W."/>
            <person name="Pangilinan J."/>
            <person name="LaButti K."/>
            <person name="Riley R."/>
            <person name="Lipzen A."/>
            <person name="Clum A."/>
            <person name="Drula E."/>
            <person name="Henrissat B."/>
            <person name="Kohler A."/>
            <person name="Grigoriev I.V."/>
            <person name="Martin F.M."/>
            <person name="Hacquard S."/>
        </authorList>
    </citation>
    <scope>NUCLEOTIDE SEQUENCE</scope>
    <source>
        <strain evidence="8">MPI-CAGE-AT-0023</strain>
    </source>
</reference>
<comment type="similarity">
    <text evidence="6">Belongs to the cytochrome P450 family.</text>
</comment>
<accession>A0A9P9KBY5</accession>
<dbReference type="InterPro" id="IPR017972">
    <property type="entry name" value="Cyt_P450_CS"/>
</dbReference>
<keyword evidence="7" id="KW-0812">Transmembrane</keyword>
<feature type="transmembrane region" description="Helical" evidence="7">
    <location>
        <begin position="17"/>
        <end position="39"/>
    </location>
</feature>
<keyword evidence="7" id="KW-1133">Transmembrane helix</keyword>
<dbReference type="PRINTS" id="PR00385">
    <property type="entry name" value="P450"/>
</dbReference>
<dbReference type="Pfam" id="PF00067">
    <property type="entry name" value="p450"/>
    <property type="match status" value="1"/>
</dbReference>
<gene>
    <name evidence="8" type="ORF">BKA55DRAFT_595091</name>
</gene>
<keyword evidence="3 5" id="KW-0479">Metal-binding</keyword>
<comment type="cofactor">
    <cofactor evidence="1 5">
        <name>heme</name>
        <dbReference type="ChEBI" id="CHEBI:30413"/>
    </cofactor>
</comment>
<evidence type="ECO:0000256" key="3">
    <source>
        <dbReference type="ARBA" id="ARBA00022723"/>
    </source>
</evidence>
<dbReference type="SUPFAM" id="SSF48264">
    <property type="entry name" value="Cytochrome P450"/>
    <property type="match status" value="1"/>
</dbReference>
<dbReference type="RefSeq" id="XP_046048007.1">
    <property type="nucleotide sequence ID" value="XM_046195751.1"/>
</dbReference>
<dbReference type="GO" id="GO:0005506">
    <property type="term" value="F:iron ion binding"/>
    <property type="evidence" value="ECO:0007669"/>
    <property type="project" value="InterPro"/>
</dbReference>
<dbReference type="InterPro" id="IPR050121">
    <property type="entry name" value="Cytochrome_P450_monoxygenase"/>
</dbReference>
<dbReference type="PANTHER" id="PTHR24305">
    <property type="entry name" value="CYTOCHROME P450"/>
    <property type="match status" value="1"/>
</dbReference>
<dbReference type="FunFam" id="1.10.630.10:FF:000050">
    <property type="entry name" value="Cytochrome P450 monooxygenase"/>
    <property type="match status" value="1"/>
</dbReference>
<dbReference type="InterPro" id="IPR002401">
    <property type="entry name" value="Cyt_P450_E_grp-I"/>
</dbReference>
<feature type="binding site" description="axial binding residue" evidence="5">
    <location>
        <position position="472"/>
    </location>
    <ligand>
        <name>heme</name>
        <dbReference type="ChEBI" id="CHEBI:30413"/>
    </ligand>
    <ligandPart>
        <name>Fe</name>
        <dbReference type="ChEBI" id="CHEBI:18248"/>
    </ligandPart>
</feature>
<evidence type="ECO:0000256" key="6">
    <source>
        <dbReference type="RuleBase" id="RU000461"/>
    </source>
</evidence>
<dbReference type="GO" id="GO:0004497">
    <property type="term" value="F:monooxygenase activity"/>
    <property type="evidence" value="ECO:0007669"/>
    <property type="project" value="UniProtKB-KW"/>
</dbReference>
<dbReference type="GO" id="GO:0020037">
    <property type="term" value="F:heme binding"/>
    <property type="evidence" value="ECO:0007669"/>
    <property type="project" value="InterPro"/>
</dbReference>
<dbReference type="AlphaFoldDB" id="A0A9P9KBY5"/>
<dbReference type="GO" id="GO:0016705">
    <property type="term" value="F:oxidoreductase activity, acting on paired donors, with incorporation or reduction of molecular oxygen"/>
    <property type="evidence" value="ECO:0007669"/>
    <property type="project" value="InterPro"/>
</dbReference>
<evidence type="ECO:0000313" key="8">
    <source>
        <dbReference type="EMBL" id="KAH7247424.1"/>
    </source>
</evidence>
<dbReference type="InterPro" id="IPR001128">
    <property type="entry name" value="Cyt_P450"/>
</dbReference>
<dbReference type="EMBL" id="JAGMUX010000010">
    <property type="protein sequence ID" value="KAH7247424.1"/>
    <property type="molecule type" value="Genomic_DNA"/>
</dbReference>
<dbReference type="InterPro" id="IPR036396">
    <property type="entry name" value="Cyt_P450_sf"/>
</dbReference>
<dbReference type="PROSITE" id="PS00086">
    <property type="entry name" value="CYTOCHROME_P450"/>
    <property type="match status" value="1"/>
</dbReference>
<keyword evidence="4 5" id="KW-0408">Iron</keyword>
<feature type="transmembrane region" description="Helical" evidence="7">
    <location>
        <begin position="233"/>
        <end position="252"/>
    </location>
</feature>
<protein>
    <submittedName>
        <fullName evidence="8">Cytochrome P450</fullName>
    </submittedName>
</protein>
<comment type="caution">
    <text evidence="8">The sequence shown here is derived from an EMBL/GenBank/DDBJ whole genome shotgun (WGS) entry which is preliminary data.</text>
</comment>
<dbReference type="OrthoDB" id="3934656at2759"/>
<dbReference type="Gene3D" id="1.10.630.10">
    <property type="entry name" value="Cytochrome P450"/>
    <property type="match status" value="1"/>
</dbReference>
<sequence length="534" mass="61306">MSEETLTTKSYFPSLQVVYFLLAFKIATLGRASVVLCLYRAIASPLRRIPGPFVSRFSDIWYFLQVKGGNFEKVNIALHQRFGPIVRLGPNRYSLCHVDATQGIYSINSGAKFAKSPWYSAFGNPLIPRDLFSESNIRVHAQKRRQYQNVYSLSSMVSYEAFVDECADLFDQRLWEMASDDTTQKVGVPTDMGHWFQCYAFDVISMITFSKRLGFLEAGRDIDNIMFTLDNSVVFSSLIGIFLSFYKVVLALQRVLPQVQFSKFQAISDFTTQCMAEHQAVPKVMSPDGVENEEKTNFMTKLMARHHKDPAKYTEFYAWLGCMQNIAAGSDTTGATLTATLYYLLKHPQTMKKLRQEIDHHDRNNSSKSFSFKQTQDMLYLQAVIKEALRMHPATGLPLERVVPEGGATICDQFFPAGTVVGVNTWVEHYNEQIFGPDATEFRPERWLDKDKNKVAFLNRHWIPFGMGARTCIGRHVSYLEIAKLMPRILRDYDFELTGDMQHGITSWKTLNHWFVKPKDFRVMLKIRKSQVEN</sequence>
<dbReference type="PANTHER" id="PTHR24305:SF190">
    <property type="entry name" value="P450, PUTATIVE (EUROFUNG)-RELATED"/>
    <property type="match status" value="1"/>
</dbReference>
<dbReference type="CDD" id="cd11060">
    <property type="entry name" value="CYP57A1-like"/>
    <property type="match status" value="1"/>
</dbReference>
<evidence type="ECO:0000256" key="4">
    <source>
        <dbReference type="ARBA" id="ARBA00023004"/>
    </source>
</evidence>
<dbReference type="GeneID" id="70225705"/>
<organism evidence="8 9">
    <name type="scientific">Fusarium redolens</name>
    <dbReference type="NCBI Taxonomy" id="48865"/>
    <lineage>
        <taxon>Eukaryota</taxon>
        <taxon>Fungi</taxon>
        <taxon>Dikarya</taxon>
        <taxon>Ascomycota</taxon>
        <taxon>Pezizomycotina</taxon>
        <taxon>Sordariomycetes</taxon>
        <taxon>Hypocreomycetidae</taxon>
        <taxon>Hypocreales</taxon>
        <taxon>Nectriaceae</taxon>
        <taxon>Fusarium</taxon>
        <taxon>Fusarium redolens species complex</taxon>
    </lineage>
</organism>
<keyword evidence="9" id="KW-1185">Reference proteome</keyword>
<keyword evidence="2 5" id="KW-0349">Heme</keyword>
<keyword evidence="6" id="KW-0503">Monooxygenase</keyword>